<dbReference type="AlphaFoldDB" id="A0A8J5SYM5"/>
<dbReference type="GO" id="GO:0004519">
    <property type="term" value="F:endonuclease activity"/>
    <property type="evidence" value="ECO:0007669"/>
    <property type="project" value="UniProtKB-KW"/>
</dbReference>
<dbReference type="GO" id="GO:0003964">
    <property type="term" value="F:RNA-directed DNA polymerase activity"/>
    <property type="evidence" value="ECO:0007669"/>
    <property type="project" value="UniProtKB-KW"/>
</dbReference>
<keyword evidence="5" id="KW-0378">Hydrolase</keyword>
<feature type="transmembrane region" description="Helical" evidence="7">
    <location>
        <begin position="94"/>
        <end position="111"/>
    </location>
</feature>
<keyword evidence="6" id="KW-0695">RNA-directed DNA polymerase</keyword>
<dbReference type="OrthoDB" id="694516at2759"/>
<keyword evidence="7" id="KW-0472">Membrane</keyword>
<keyword evidence="7" id="KW-1133">Transmembrane helix</keyword>
<gene>
    <name evidence="9" type="ORF">GUJ93_ZPchr0015g6942</name>
</gene>
<keyword evidence="4" id="KW-0255">Endonuclease</keyword>
<dbReference type="Proteomes" id="UP000729402">
    <property type="component" value="Unassembled WGS sequence"/>
</dbReference>
<dbReference type="PANTHER" id="PTHR37984:SF5">
    <property type="entry name" value="PROTEIN NYNRIN-LIKE"/>
    <property type="match status" value="1"/>
</dbReference>
<keyword evidence="10" id="KW-1185">Reference proteome</keyword>
<keyword evidence="3" id="KW-0540">Nuclease</keyword>
<name>A0A8J5SYM5_ZIZPA</name>
<evidence type="ECO:0000256" key="3">
    <source>
        <dbReference type="ARBA" id="ARBA00022722"/>
    </source>
</evidence>
<dbReference type="InterPro" id="IPR050951">
    <property type="entry name" value="Retrovirus_Pol_polyprotein"/>
</dbReference>
<feature type="domain" description="Reverse transcriptase RNase H-like" evidence="8">
    <location>
        <begin position="10"/>
        <end position="92"/>
    </location>
</feature>
<proteinExistence type="predicted"/>
<evidence type="ECO:0000256" key="2">
    <source>
        <dbReference type="ARBA" id="ARBA00022695"/>
    </source>
</evidence>
<dbReference type="Pfam" id="PF17917">
    <property type="entry name" value="RT_RNaseH"/>
    <property type="match status" value="1"/>
</dbReference>
<evidence type="ECO:0000259" key="8">
    <source>
        <dbReference type="Pfam" id="PF17917"/>
    </source>
</evidence>
<keyword evidence="2" id="KW-0548">Nucleotidyltransferase</keyword>
<evidence type="ECO:0000256" key="4">
    <source>
        <dbReference type="ARBA" id="ARBA00022759"/>
    </source>
</evidence>
<evidence type="ECO:0000313" key="9">
    <source>
        <dbReference type="EMBL" id="KAG8083338.1"/>
    </source>
</evidence>
<keyword evidence="7" id="KW-0812">Transmembrane</keyword>
<dbReference type="EMBL" id="JAAALK010000085">
    <property type="protein sequence ID" value="KAG8083338.1"/>
    <property type="molecule type" value="Genomic_DNA"/>
</dbReference>
<reference evidence="9" key="1">
    <citation type="journal article" date="2021" name="bioRxiv">
        <title>Whole Genome Assembly and Annotation of Northern Wild Rice, Zizania palustris L., Supports a Whole Genome Duplication in the Zizania Genus.</title>
        <authorList>
            <person name="Haas M."/>
            <person name="Kono T."/>
            <person name="Macchietto M."/>
            <person name="Millas R."/>
            <person name="McGilp L."/>
            <person name="Shao M."/>
            <person name="Duquette J."/>
            <person name="Hirsch C.N."/>
            <person name="Kimball J."/>
        </authorList>
    </citation>
    <scope>NUCLEOTIDE SEQUENCE</scope>
    <source>
        <tissue evidence="9">Fresh leaf tissue</tissue>
    </source>
</reference>
<evidence type="ECO:0000256" key="1">
    <source>
        <dbReference type="ARBA" id="ARBA00022679"/>
    </source>
</evidence>
<accession>A0A8J5SYM5</accession>
<comment type="caution">
    <text evidence="9">The sequence shown here is derived from an EMBL/GenBank/DDBJ whole genome shotgun (WGS) entry which is preliminary data.</text>
</comment>
<evidence type="ECO:0000256" key="6">
    <source>
        <dbReference type="ARBA" id="ARBA00022918"/>
    </source>
</evidence>
<organism evidence="9 10">
    <name type="scientific">Zizania palustris</name>
    <name type="common">Northern wild rice</name>
    <dbReference type="NCBI Taxonomy" id="103762"/>
    <lineage>
        <taxon>Eukaryota</taxon>
        <taxon>Viridiplantae</taxon>
        <taxon>Streptophyta</taxon>
        <taxon>Embryophyta</taxon>
        <taxon>Tracheophyta</taxon>
        <taxon>Spermatophyta</taxon>
        <taxon>Magnoliopsida</taxon>
        <taxon>Liliopsida</taxon>
        <taxon>Poales</taxon>
        <taxon>Poaceae</taxon>
        <taxon>BOP clade</taxon>
        <taxon>Oryzoideae</taxon>
        <taxon>Oryzeae</taxon>
        <taxon>Zizaniinae</taxon>
        <taxon>Zizania</taxon>
    </lineage>
</organism>
<evidence type="ECO:0000313" key="10">
    <source>
        <dbReference type="Proteomes" id="UP000729402"/>
    </source>
</evidence>
<protein>
    <recommendedName>
        <fullName evidence="8">Reverse transcriptase RNase H-like domain-containing protein</fullName>
    </recommendedName>
</protein>
<reference evidence="9" key="2">
    <citation type="submission" date="2021-02" db="EMBL/GenBank/DDBJ databases">
        <authorList>
            <person name="Kimball J.A."/>
            <person name="Haas M.W."/>
            <person name="Macchietto M."/>
            <person name="Kono T."/>
            <person name="Duquette J."/>
            <person name="Shao M."/>
        </authorList>
    </citation>
    <scope>NUCLEOTIDE SEQUENCE</scope>
    <source>
        <tissue evidence="9">Fresh leaf tissue</tissue>
    </source>
</reference>
<dbReference type="PANTHER" id="PTHR37984">
    <property type="entry name" value="PROTEIN CBG26694"/>
    <property type="match status" value="1"/>
</dbReference>
<keyword evidence="1" id="KW-0808">Transferase</keyword>
<sequence>MTAPLLQMPDFNSPFIVDCDASGSGFGAMLHQGDGAIAYFSRAVAPHHQKLSAYERELIGLVKAVHNWRPYLWGRAFLVKTDHYSLKFILDQSYLLFCGILGSVNCLVMIFQ</sequence>
<dbReference type="InterPro" id="IPR041373">
    <property type="entry name" value="RT_RNaseH"/>
</dbReference>
<evidence type="ECO:0000256" key="7">
    <source>
        <dbReference type="SAM" id="Phobius"/>
    </source>
</evidence>
<dbReference type="GO" id="GO:0016787">
    <property type="term" value="F:hydrolase activity"/>
    <property type="evidence" value="ECO:0007669"/>
    <property type="project" value="UniProtKB-KW"/>
</dbReference>
<evidence type="ECO:0000256" key="5">
    <source>
        <dbReference type="ARBA" id="ARBA00022801"/>
    </source>
</evidence>